<dbReference type="Proteomes" id="UP000294576">
    <property type="component" value="Unassembled WGS sequence"/>
</dbReference>
<organism evidence="2 3">
    <name type="scientific">Rhizobium sullae</name>
    <name type="common">Rhizobium hedysari</name>
    <dbReference type="NCBI Taxonomy" id="50338"/>
    <lineage>
        <taxon>Bacteria</taxon>
        <taxon>Pseudomonadati</taxon>
        <taxon>Pseudomonadota</taxon>
        <taxon>Alphaproteobacteria</taxon>
        <taxon>Hyphomicrobiales</taxon>
        <taxon>Rhizobiaceae</taxon>
        <taxon>Rhizobium/Agrobacterium group</taxon>
        <taxon>Rhizobium</taxon>
    </lineage>
</organism>
<evidence type="ECO:0000313" key="3">
    <source>
        <dbReference type="Proteomes" id="UP000294576"/>
    </source>
</evidence>
<dbReference type="PANTHER" id="PTHR35446:SF3">
    <property type="entry name" value="CMD DOMAIN-CONTAINING PROTEIN"/>
    <property type="match status" value="1"/>
</dbReference>
<evidence type="ECO:0000259" key="1">
    <source>
        <dbReference type="Pfam" id="PF02627"/>
    </source>
</evidence>
<dbReference type="InterPro" id="IPR003779">
    <property type="entry name" value="CMD-like"/>
</dbReference>
<dbReference type="NCBIfam" id="TIGR00778">
    <property type="entry name" value="ahpD_dom"/>
    <property type="match status" value="1"/>
</dbReference>
<gene>
    <name evidence="2" type="ORF">EV132_101608</name>
</gene>
<dbReference type="PANTHER" id="PTHR35446">
    <property type="entry name" value="SI:CH211-175M2.5"/>
    <property type="match status" value="1"/>
</dbReference>
<reference evidence="2 3" key="1">
    <citation type="submission" date="2019-03" db="EMBL/GenBank/DDBJ databases">
        <title>Genomic Encyclopedia of Type Strains, Phase IV (KMG-V): Genome sequencing to study the core and pangenomes of soil and plant-associated prokaryotes.</title>
        <authorList>
            <person name="Whitman W."/>
        </authorList>
    </citation>
    <scope>NUCLEOTIDE SEQUENCE [LARGE SCALE GENOMIC DNA]</scope>
    <source>
        <strain evidence="2 3">Hc14</strain>
    </source>
</reference>
<protein>
    <submittedName>
        <fullName evidence="2">Putative peroxidase-related enzyme</fullName>
    </submittedName>
</protein>
<dbReference type="Pfam" id="PF02627">
    <property type="entry name" value="CMD"/>
    <property type="match status" value="1"/>
</dbReference>
<dbReference type="SUPFAM" id="SSF69118">
    <property type="entry name" value="AhpD-like"/>
    <property type="match status" value="1"/>
</dbReference>
<dbReference type="RefSeq" id="WP_132558828.1">
    <property type="nucleotide sequence ID" value="NZ_SMBH01000001.1"/>
</dbReference>
<name>A0A4R3QG89_RHISU</name>
<keyword evidence="2" id="KW-0575">Peroxidase</keyword>
<dbReference type="AlphaFoldDB" id="A0A4R3QG89"/>
<dbReference type="Gene3D" id="1.20.1290.10">
    <property type="entry name" value="AhpD-like"/>
    <property type="match status" value="1"/>
</dbReference>
<accession>A0A4R3QG89</accession>
<dbReference type="GO" id="GO:0051920">
    <property type="term" value="F:peroxiredoxin activity"/>
    <property type="evidence" value="ECO:0007669"/>
    <property type="project" value="InterPro"/>
</dbReference>
<feature type="domain" description="Carboxymuconolactone decarboxylase-like" evidence="1">
    <location>
        <begin position="42"/>
        <end position="121"/>
    </location>
</feature>
<comment type="caution">
    <text evidence="2">The sequence shown here is derived from an EMBL/GenBank/DDBJ whole genome shotgun (WGS) entry which is preliminary data.</text>
</comment>
<proteinExistence type="predicted"/>
<keyword evidence="2" id="KW-0560">Oxidoreductase</keyword>
<dbReference type="EMBL" id="SMBH01000001">
    <property type="protein sequence ID" value="TCU20541.1"/>
    <property type="molecule type" value="Genomic_DNA"/>
</dbReference>
<sequence>MSRIPTPATISDAPEASRPILEAIQKQIGSVPNIFRLVSNSPAALNGLTALRGALGKGKLAPATRERIALTMAEANGCDYCLSAHTYTGAKFAKLDESEIEANRRGTSNDPKAAAAVEFARALVDARGGSVALGRVEKVRAVGYSDAEIVEIIAHVALNTFTNYVNEALGTEIDFPRIDRLAA</sequence>
<dbReference type="InterPro" id="IPR029032">
    <property type="entry name" value="AhpD-like"/>
</dbReference>
<dbReference type="InterPro" id="IPR004675">
    <property type="entry name" value="AhpD_core"/>
</dbReference>
<evidence type="ECO:0000313" key="2">
    <source>
        <dbReference type="EMBL" id="TCU20541.1"/>
    </source>
</evidence>